<dbReference type="InParanoid" id="G4U253"/>
<name>G4U253_SERID</name>
<keyword evidence="2" id="KW-1185">Reference proteome</keyword>
<reference evidence="1 2" key="1">
    <citation type="journal article" date="2011" name="PLoS Pathog.">
        <title>Endophytic Life Strategies Decoded by Genome and Transcriptome Analyses of the Mutualistic Root Symbiont Piriformospora indica.</title>
        <authorList>
            <person name="Zuccaro A."/>
            <person name="Lahrmann U."/>
            <person name="Guldener U."/>
            <person name="Langen G."/>
            <person name="Pfiffi S."/>
            <person name="Biedenkopf D."/>
            <person name="Wong P."/>
            <person name="Samans B."/>
            <person name="Grimm C."/>
            <person name="Basiewicz M."/>
            <person name="Murat C."/>
            <person name="Martin F."/>
            <person name="Kogel K.H."/>
        </authorList>
    </citation>
    <scope>NUCLEOTIDE SEQUENCE [LARGE SCALE GENOMIC DNA]</scope>
    <source>
        <strain evidence="1 2">DSM 11827</strain>
    </source>
</reference>
<dbReference type="OrthoDB" id="10663789at2759"/>
<dbReference type="Proteomes" id="UP000007148">
    <property type="component" value="Unassembled WGS sequence"/>
</dbReference>
<dbReference type="HOGENOM" id="CLU_1078147_0_0_1"/>
<gene>
    <name evidence="1" type="ORF">PIIN_11624</name>
</gene>
<dbReference type="AlphaFoldDB" id="G4U253"/>
<protein>
    <submittedName>
        <fullName evidence="1">Uncharacterized protein</fullName>
    </submittedName>
</protein>
<accession>G4U253</accession>
<comment type="caution">
    <text evidence="1">The sequence shown here is derived from an EMBL/GenBank/DDBJ whole genome shotgun (WGS) entry which is preliminary data.</text>
</comment>
<sequence>MERFGSIPFCEFVFPLAPRLAIFIWLKAVDLQVNLPHSLQLFRTWVPSRDAPYQGRFDHVSMLSLHTNMSSYGLDQFDFPHLRHLAIRQATPSLGWIYPVLERWGKELITFKLRAFERKVPIPSKVWNLLPKVESMLLPYMWGMEPPIHPSLKVVRLSESPPVMELLPGVSNLSSGANTARWSLDGHDWSGPRIQLDKTWSYIFLVSPWISDSVRMHDVYLDFGYSLLDAAGIQLYDHLLFMIRTYWKRGQQGRADSA</sequence>
<organism evidence="1 2">
    <name type="scientific">Serendipita indica (strain DSM 11827)</name>
    <name type="common">Root endophyte fungus</name>
    <name type="synonym">Piriformospora indica</name>
    <dbReference type="NCBI Taxonomy" id="1109443"/>
    <lineage>
        <taxon>Eukaryota</taxon>
        <taxon>Fungi</taxon>
        <taxon>Dikarya</taxon>
        <taxon>Basidiomycota</taxon>
        <taxon>Agaricomycotina</taxon>
        <taxon>Agaricomycetes</taxon>
        <taxon>Sebacinales</taxon>
        <taxon>Serendipitaceae</taxon>
        <taxon>Serendipita</taxon>
    </lineage>
</organism>
<proteinExistence type="predicted"/>
<evidence type="ECO:0000313" key="2">
    <source>
        <dbReference type="Proteomes" id="UP000007148"/>
    </source>
</evidence>
<dbReference type="EMBL" id="CAFZ01001816">
    <property type="protein sequence ID" value="CCA77646.1"/>
    <property type="molecule type" value="Genomic_DNA"/>
</dbReference>
<evidence type="ECO:0000313" key="1">
    <source>
        <dbReference type="EMBL" id="CCA77646.1"/>
    </source>
</evidence>